<feature type="domain" description="N-acetyltransferase" evidence="1">
    <location>
        <begin position="13"/>
        <end position="152"/>
    </location>
</feature>
<name>A0A6M3ZZX9_9BURK</name>
<dbReference type="PANTHER" id="PTHR43610:SF1">
    <property type="entry name" value="N-ACETYLTRANSFERASE DOMAIN-CONTAINING PROTEIN"/>
    <property type="match status" value="1"/>
</dbReference>
<dbReference type="InterPro" id="IPR000182">
    <property type="entry name" value="GNAT_dom"/>
</dbReference>
<dbReference type="AlphaFoldDB" id="A0A6M3ZZX9"/>
<dbReference type="Gene3D" id="3.40.630.30">
    <property type="match status" value="1"/>
</dbReference>
<keyword evidence="2" id="KW-0808">Transferase</keyword>
<gene>
    <name evidence="2" type="ORF">EJG51_001090</name>
</gene>
<organism evidence="2 3">
    <name type="scientific">Undibacterium piscinae</name>
    <dbReference type="NCBI Taxonomy" id="2495591"/>
    <lineage>
        <taxon>Bacteria</taxon>
        <taxon>Pseudomonadati</taxon>
        <taxon>Pseudomonadota</taxon>
        <taxon>Betaproteobacteria</taxon>
        <taxon>Burkholderiales</taxon>
        <taxon>Oxalobacteraceae</taxon>
        <taxon>Undibacterium</taxon>
    </lineage>
</organism>
<protein>
    <submittedName>
        <fullName evidence="2">GNAT family N-acetyltransferase</fullName>
    </submittedName>
</protein>
<dbReference type="PANTHER" id="PTHR43610">
    <property type="entry name" value="BLL6696 PROTEIN"/>
    <property type="match status" value="1"/>
</dbReference>
<evidence type="ECO:0000313" key="3">
    <source>
        <dbReference type="Proteomes" id="UP000274350"/>
    </source>
</evidence>
<reference evidence="2 3" key="1">
    <citation type="journal article" date="2019" name="Int. J. Syst. Evol. Microbiol.">
        <title>Undibacterium piscinae sp. nov., isolated from Korean shiner intestine.</title>
        <authorList>
            <person name="Lee S.Y."/>
            <person name="Kang W."/>
            <person name="Kim P.S."/>
            <person name="Kim H.S."/>
            <person name="Sung H."/>
            <person name="Shin N.R."/>
            <person name="Whon T.W."/>
            <person name="Yun J.H."/>
            <person name="Lee J.Y."/>
            <person name="Lee J.Y."/>
            <person name="Jung M.J."/>
            <person name="Jeong Y.S."/>
            <person name="Tak E.J."/>
            <person name="Han J.E."/>
            <person name="Hyun D.W."/>
            <person name="Kang M.S."/>
            <person name="Lee K.E."/>
            <person name="Lee B.H."/>
            <person name="Bae J.W."/>
        </authorList>
    </citation>
    <scope>NUCLEOTIDE SEQUENCE [LARGE SCALE GENOMIC DNA]</scope>
    <source>
        <strain evidence="2 3">S11R28</strain>
    </source>
</reference>
<accession>A0A6M3ZZX9</accession>
<dbReference type="Pfam" id="PF13302">
    <property type="entry name" value="Acetyltransf_3"/>
    <property type="match status" value="1"/>
</dbReference>
<evidence type="ECO:0000259" key="1">
    <source>
        <dbReference type="Pfam" id="PF13302"/>
    </source>
</evidence>
<dbReference type="InterPro" id="IPR016181">
    <property type="entry name" value="Acyl_CoA_acyltransferase"/>
</dbReference>
<evidence type="ECO:0000313" key="2">
    <source>
        <dbReference type="EMBL" id="QJQ04676.1"/>
    </source>
</evidence>
<keyword evidence="3" id="KW-1185">Reference proteome</keyword>
<dbReference type="EMBL" id="CP051152">
    <property type="protein sequence ID" value="QJQ04676.1"/>
    <property type="molecule type" value="Genomic_DNA"/>
</dbReference>
<sequence>MHLAEFTLKGQHLSLEPLEQQHLSGIQAAAADGELWKLFFTSVPSPENSQDWLNLALTMKEQQKALPFIVRDNRNGEIVGSTRYCNIEHSHKRLEIGYTWYASHAQRTAINTEAKLLLMTHAFEVFECNAVEFRTDWLNRRSQAAIERLGAKRDGVLRSHIILPDGRVRDTVIYSILRHEWPGVKINLQFMLNRAREVCPG</sequence>
<dbReference type="GO" id="GO:0016747">
    <property type="term" value="F:acyltransferase activity, transferring groups other than amino-acyl groups"/>
    <property type="evidence" value="ECO:0007669"/>
    <property type="project" value="InterPro"/>
</dbReference>
<dbReference type="Proteomes" id="UP000274350">
    <property type="component" value="Chromosome"/>
</dbReference>
<proteinExistence type="predicted"/>
<dbReference type="SUPFAM" id="SSF55729">
    <property type="entry name" value="Acyl-CoA N-acyltransferases (Nat)"/>
    <property type="match status" value="1"/>
</dbReference>
<dbReference type="OrthoDB" id="5295305at2"/>
<dbReference type="KEGG" id="upi:EJG51_001090"/>